<evidence type="ECO:0000256" key="1">
    <source>
        <dbReference type="ARBA" id="ARBA00004123"/>
    </source>
</evidence>
<name>A0A165AD95_9CRUS</name>
<evidence type="ECO:0000313" key="11">
    <source>
        <dbReference type="EMBL" id="KZS17482.1"/>
    </source>
</evidence>
<evidence type="ECO:0000256" key="2">
    <source>
        <dbReference type="ARBA" id="ARBA00004245"/>
    </source>
</evidence>
<keyword evidence="9" id="KW-0966">Cell projection</keyword>
<dbReference type="EMBL" id="LRGB01000626">
    <property type="protein sequence ID" value="KZS17482.1"/>
    <property type="molecule type" value="Genomic_DNA"/>
</dbReference>
<evidence type="ECO:0000256" key="3">
    <source>
        <dbReference type="ARBA" id="ARBA00004316"/>
    </source>
</evidence>
<protein>
    <submittedName>
        <fullName evidence="11">Actin-related protein 2/3 complex subunit 3</fullName>
    </submittedName>
</protein>
<dbReference type="PANTHER" id="PTHR12391">
    <property type="entry name" value="ARP2/3 COMPLEX 21 KD SUBUNIT"/>
    <property type="match status" value="1"/>
</dbReference>
<evidence type="ECO:0000256" key="6">
    <source>
        <dbReference type="ARBA" id="ARBA00023203"/>
    </source>
</evidence>
<reference evidence="11 12" key="1">
    <citation type="submission" date="2016-03" db="EMBL/GenBank/DDBJ databases">
        <title>EvidentialGene: Evidence-directed Construction of Genes on Genomes.</title>
        <authorList>
            <person name="Gilbert D.G."/>
            <person name="Choi J.-H."/>
            <person name="Mockaitis K."/>
            <person name="Colbourne J."/>
            <person name="Pfrender M."/>
        </authorList>
    </citation>
    <scope>NUCLEOTIDE SEQUENCE [LARGE SCALE GENOMIC DNA]</scope>
    <source>
        <strain evidence="11 12">Xinb3</strain>
        <tissue evidence="11">Complete organism</tissue>
    </source>
</reference>
<dbReference type="GO" id="GO:0005885">
    <property type="term" value="C:Arp2/3 protein complex"/>
    <property type="evidence" value="ECO:0007669"/>
    <property type="project" value="InterPro"/>
</dbReference>
<accession>A0A165AD95</accession>
<dbReference type="InterPro" id="IPR007204">
    <property type="entry name" value="ARPC3"/>
</dbReference>
<evidence type="ECO:0000313" key="12">
    <source>
        <dbReference type="Proteomes" id="UP000076858"/>
    </source>
</evidence>
<keyword evidence="8" id="KW-0539">Nucleus</keyword>
<evidence type="ECO:0000256" key="4">
    <source>
        <dbReference type="ARBA" id="ARBA00010856"/>
    </source>
</evidence>
<dbReference type="STRING" id="35525.A0A165AD95"/>
<comment type="function">
    <text evidence="10">Component of the Arp2/3 complex, a multiprotein complex that mediates actin polymerization upon stimulation by nucleation-promoting factor (NPF). The Arp2/3 complex mediates the formation of branched actin networks in the cytoplasm, providing the force for cell motility. In addition to its role in the cytoplasmic cytoskeleton, the Arp2/3 complex also promotes actin polymerization in the nucleus, thereby regulating gene transcription and repair of damaged DNA. The Arp2/3 complex promotes homologous recombination (HR) repair in response to DNA damage by promoting nuclear actin polymerization, leading to drive motility of double-strand breaks (DSBs).</text>
</comment>
<evidence type="ECO:0000256" key="5">
    <source>
        <dbReference type="ARBA" id="ARBA00022490"/>
    </source>
</evidence>
<dbReference type="GO" id="GO:0042995">
    <property type="term" value="C:cell projection"/>
    <property type="evidence" value="ECO:0007669"/>
    <property type="project" value="UniProtKB-SubCell"/>
</dbReference>
<keyword evidence="12" id="KW-1185">Reference proteome</keyword>
<keyword evidence="7" id="KW-0206">Cytoskeleton</keyword>
<dbReference type="Proteomes" id="UP000076858">
    <property type="component" value="Unassembled WGS sequence"/>
</dbReference>
<dbReference type="Pfam" id="PF04062">
    <property type="entry name" value="P21-Arc"/>
    <property type="match status" value="1"/>
</dbReference>
<dbReference type="GO" id="GO:0034314">
    <property type="term" value="P:Arp2/3 complex-mediated actin nucleation"/>
    <property type="evidence" value="ECO:0007669"/>
    <property type="project" value="InterPro"/>
</dbReference>
<evidence type="ECO:0000256" key="9">
    <source>
        <dbReference type="ARBA" id="ARBA00023273"/>
    </source>
</evidence>
<dbReference type="OrthoDB" id="200404at2759"/>
<organism evidence="11 12">
    <name type="scientific">Daphnia magna</name>
    <dbReference type="NCBI Taxonomy" id="35525"/>
    <lineage>
        <taxon>Eukaryota</taxon>
        <taxon>Metazoa</taxon>
        <taxon>Ecdysozoa</taxon>
        <taxon>Arthropoda</taxon>
        <taxon>Crustacea</taxon>
        <taxon>Branchiopoda</taxon>
        <taxon>Diplostraca</taxon>
        <taxon>Cladocera</taxon>
        <taxon>Anomopoda</taxon>
        <taxon>Daphniidae</taxon>
        <taxon>Daphnia</taxon>
    </lineage>
</organism>
<evidence type="ECO:0000256" key="7">
    <source>
        <dbReference type="ARBA" id="ARBA00023212"/>
    </source>
</evidence>
<dbReference type="SUPFAM" id="SSF69060">
    <property type="entry name" value="Arp2/3 complex 21 kDa subunit ARPC3"/>
    <property type="match status" value="1"/>
</dbReference>
<dbReference type="AlphaFoldDB" id="A0A165AD95"/>
<keyword evidence="6" id="KW-0009">Actin-binding</keyword>
<dbReference type="GO" id="GO:0003779">
    <property type="term" value="F:actin binding"/>
    <property type="evidence" value="ECO:0007669"/>
    <property type="project" value="UniProtKB-KW"/>
</dbReference>
<dbReference type="GO" id="GO:0030833">
    <property type="term" value="P:regulation of actin filament polymerization"/>
    <property type="evidence" value="ECO:0007669"/>
    <property type="project" value="InterPro"/>
</dbReference>
<comment type="subcellular location">
    <subcellularLocation>
        <location evidence="3">Cell projection</location>
    </subcellularLocation>
    <subcellularLocation>
        <location evidence="2">Cytoplasm</location>
        <location evidence="2">Cytoskeleton</location>
    </subcellularLocation>
    <subcellularLocation>
        <location evidence="1">Nucleus</location>
    </subcellularLocation>
</comment>
<keyword evidence="5" id="KW-0963">Cytoplasm</keyword>
<dbReference type="GO" id="GO:0005634">
    <property type="term" value="C:nucleus"/>
    <property type="evidence" value="ECO:0007669"/>
    <property type="project" value="UniProtKB-SubCell"/>
</dbReference>
<sequence>MDTSHDSFYRLYISKRSASDYHTVNRMLSSNIDRDYIEISSEEEEGSVLTILGNIRWAQLKLFHLELSVRTFFKQNMPAYHSQFLNPPQTVGNMAILPLKTQFRGPAPKETGDSDILDEALYYFKANVFFRTYEVKSEADRLLIYLTLYITECLKKLQKCSNKSTAQNEMYSLAISKFDIPGEPGFPLNSVYAKPTSQHEADLLRQYLTQARQEIGLRLVDKVFFTEDGKPSKFWLCFAKKKFMDKSLSAPGM</sequence>
<comment type="caution">
    <text evidence="11">The sequence shown here is derived from an EMBL/GenBank/DDBJ whole genome shotgun (WGS) entry which is preliminary data.</text>
</comment>
<dbReference type="Gene3D" id="1.10.1760.10">
    <property type="entry name" value="Actin-related protein 2/3 complex subunit 3"/>
    <property type="match status" value="1"/>
</dbReference>
<dbReference type="InterPro" id="IPR036753">
    <property type="entry name" value="ARPC3_sf"/>
</dbReference>
<dbReference type="FunFam" id="1.10.1760.10:FF:000001">
    <property type="entry name" value="Actin-related protein 2/3 complex subunit 3"/>
    <property type="match status" value="1"/>
</dbReference>
<comment type="similarity">
    <text evidence="4">Belongs to the ARPC3 family.</text>
</comment>
<proteinExistence type="inferred from homology"/>
<gene>
    <name evidence="11" type="ORF">APZ42_016357</name>
</gene>
<evidence type="ECO:0000256" key="8">
    <source>
        <dbReference type="ARBA" id="ARBA00023242"/>
    </source>
</evidence>
<evidence type="ECO:0000256" key="10">
    <source>
        <dbReference type="ARBA" id="ARBA00045382"/>
    </source>
</evidence>